<evidence type="ECO:0000256" key="2">
    <source>
        <dbReference type="ARBA" id="ARBA00007717"/>
    </source>
</evidence>
<dbReference type="GO" id="GO:0007219">
    <property type="term" value="P:Notch signaling pathway"/>
    <property type="evidence" value="ECO:0007669"/>
    <property type="project" value="UniProtKB-KW"/>
</dbReference>
<dbReference type="KEGG" id="cgob:115023010"/>
<dbReference type="OrthoDB" id="755951at2759"/>
<keyword evidence="7 10" id="KW-1133">Transmembrane helix</keyword>
<evidence type="ECO:0000256" key="8">
    <source>
        <dbReference type="ARBA" id="ARBA00023136"/>
    </source>
</evidence>
<dbReference type="RefSeq" id="XP_029310009.1">
    <property type="nucleotide sequence ID" value="XM_029454149.1"/>
</dbReference>
<evidence type="ECO:0000313" key="14">
    <source>
        <dbReference type="RefSeq" id="XP_029310009.1"/>
    </source>
</evidence>
<feature type="transmembrane region" description="Helical" evidence="10">
    <location>
        <begin position="662"/>
        <end position="682"/>
    </location>
</feature>
<feature type="chain" id="PRO_5026852221" description="Nicastrin" evidence="11">
    <location>
        <begin position="24"/>
        <end position="701"/>
    </location>
</feature>
<keyword evidence="5 11" id="KW-0732">Signal</keyword>
<dbReference type="Proteomes" id="UP000504630">
    <property type="component" value="Chromosome 17"/>
</dbReference>
<dbReference type="InterPro" id="IPR041084">
    <property type="entry name" value="Ncstrn_small"/>
</dbReference>
<dbReference type="Pfam" id="PF18266">
    <property type="entry name" value="Ncstrn_small"/>
    <property type="match status" value="1"/>
</dbReference>
<dbReference type="GeneID" id="115023010"/>
<dbReference type="Gene3D" id="3.40.630.10">
    <property type="entry name" value="Zn peptidases"/>
    <property type="match status" value="1"/>
</dbReference>
<name>A0A6J2RJ49_COTGO</name>
<dbReference type="PROSITE" id="PS51257">
    <property type="entry name" value="PROKAR_LIPOPROTEIN"/>
    <property type="match status" value="1"/>
</dbReference>
<keyword evidence="6" id="KW-0914">Notch signaling pathway</keyword>
<gene>
    <name evidence="14" type="primary">ncstn</name>
</gene>
<dbReference type="GO" id="GO:0005886">
    <property type="term" value="C:plasma membrane"/>
    <property type="evidence" value="ECO:0007669"/>
    <property type="project" value="UniProtKB-ARBA"/>
</dbReference>
<comment type="subcellular location">
    <subcellularLocation>
        <location evidence="1">Membrane</location>
        <topology evidence="1">Single-pass type I membrane protein</topology>
    </subcellularLocation>
</comment>
<dbReference type="CDD" id="cd03881">
    <property type="entry name" value="M28_Nicastrin"/>
    <property type="match status" value="1"/>
</dbReference>
<dbReference type="InParanoid" id="A0A6J2RJ49"/>
<feature type="domain" description="Nicastrin small lobe" evidence="12">
    <location>
        <begin position="39"/>
        <end position="213"/>
    </location>
</feature>
<evidence type="ECO:0000256" key="10">
    <source>
        <dbReference type="SAM" id="Phobius"/>
    </source>
</evidence>
<organism evidence="13 14">
    <name type="scientific">Cottoperca gobio</name>
    <name type="common">Frogmouth</name>
    <name type="synonym">Aphritis gobio</name>
    <dbReference type="NCBI Taxonomy" id="56716"/>
    <lineage>
        <taxon>Eukaryota</taxon>
        <taxon>Metazoa</taxon>
        <taxon>Chordata</taxon>
        <taxon>Craniata</taxon>
        <taxon>Vertebrata</taxon>
        <taxon>Euteleostomi</taxon>
        <taxon>Actinopterygii</taxon>
        <taxon>Neopterygii</taxon>
        <taxon>Teleostei</taxon>
        <taxon>Neoteleostei</taxon>
        <taxon>Acanthomorphata</taxon>
        <taxon>Eupercaria</taxon>
        <taxon>Perciformes</taxon>
        <taxon>Notothenioidei</taxon>
        <taxon>Bovichtidae</taxon>
        <taxon>Cottoperca</taxon>
    </lineage>
</organism>
<sequence>MDLLSNKWIVNLLVCWFFIGVGCNSVEKKIYVHLNYTVPCVRLLNATHQIGCQSHLSGNVGVLHVLESEENVDWVVRTGPNPPYLVILESPLFTRSIMMKLKNGSSRVAGVAVIVPRTNPSEGFSPHTTCPNENTGVYSEHYDPELAHCNVTVWNPLGNGLSYEEFDFPIFSMKENKDTRVIRKCYMDNNRAVNGSTPQYPLCAMQLYSHMSAVTDTATCMRRNDIKFSISPEMVCDPLGDYNVWSSTKLLNNTAKGHKIGESVIIAASRLDSRSFFFDVAPGAESGVSGFVTLLAAAHALRNATQEAPPTRTILYTFFQGETFDYIGSSRMVYDMENNHFAVDLNNVHSVLEVGQVGLRADSKLWLHSDPVSRKNSSVNEEVRKLITNLQSAATGLSVSVEEPNFSQPLPPSSFQRFLRARQIPGIVIEDHRSAFTNSFYESMFDNADYLNISYPPNLTPEEQLEFVTDTAKALTEVATMVARALYSQAGGEGAQMSSIKADPQIVTRLLYGFLVRSNNSWFQQLIPTDLMTHLADRPTNFYVGVAQQPSEPTLLVQHLLANLTGSTVNVTQDNCKNQREDEKDVDTKHFYFYMWVQGAAPPNSTKREGYCVRSTVRLSKALSPAFDLQEYTSKDYSTWTESRWKSIKGRIFLVASHELEMVTLGVGVGVLITSLLLTYIMSSKADILFSSGREPANATY</sequence>
<reference evidence="14" key="1">
    <citation type="submission" date="2025-08" db="UniProtKB">
        <authorList>
            <consortium name="RefSeq"/>
        </authorList>
    </citation>
    <scope>IDENTIFICATION</scope>
</reference>
<evidence type="ECO:0000256" key="3">
    <source>
        <dbReference type="ARBA" id="ARBA00015303"/>
    </source>
</evidence>
<evidence type="ECO:0000256" key="4">
    <source>
        <dbReference type="ARBA" id="ARBA00022692"/>
    </source>
</evidence>
<feature type="signal peptide" evidence="11">
    <location>
        <begin position="1"/>
        <end position="23"/>
    </location>
</feature>
<protein>
    <recommendedName>
        <fullName evidence="3">Nicastrin</fullName>
    </recommendedName>
</protein>
<evidence type="ECO:0000256" key="7">
    <source>
        <dbReference type="ARBA" id="ARBA00022989"/>
    </source>
</evidence>
<keyword evidence="4 10" id="KW-0812">Transmembrane</keyword>
<evidence type="ECO:0000256" key="5">
    <source>
        <dbReference type="ARBA" id="ARBA00022729"/>
    </source>
</evidence>
<dbReference type="PANTHER" id="PTHR21092">
    <property type="entry name" value="NICASTRIN"/>
    <property type="match status" value="1"/>
</dbReference>
<dbReference type="InterPro" id="IPR008710">
    <property type="entry name" value="Nicastrin"/>
</dbReference>
<dbReference type="PANTHER" id="PTHR21092:SF0">
    <property type="entry name" value="NICASTRIN"/>
    <property type="match status" value="1"/>
</dbReference>
<evidence type="ECO:0000256" key="11">
    <source>
        <dbReference type="SAM" id="SignalP"/>
    </source>
</evidence>
<dbReference type="GO" id="GO:0007220">
    <property type="term" value="P:Notch receptor processing"/>
    <property type="evidence" value="ECO:0007669"/>
    <property type="project" value="TreeGrafter"/>
</dbReference>
<proteinExistence type="inferred from homology"/>
<dbReference type="CTD" id="23385"/>
<keyword evidence="9" id="KW-0325">Glycoprotein</keyword>
<evidence type="ECO:0000256" key="6">
    <source>
        <dbReference type="ARBA" id="ARBA00022976"/>
    </source>
</evidence>
<dbReference type="GO" id="GO:0016485">
    <property type="term" value="P:protein processing"/>
    <property type="evidence" value="ECO:0007669"/>
    <property type="project" value="InterPro"/>
</dbReference>
<comment type="similarity">
    <text evidence="2">Belongs to the nicastrin family.</text>
</comment>
<evidence type="ECO:0000313" key="13">
    <source>
        <dbReference type="Proteomes" id="UP000504630"/>
    </source>
</evidence>
<evidence type="ECO:0000256" key="9">
    <source>
        <dbReference type="ARBA" id="ARBA00023180"/>
    </source>
</evidence>
<dbReference type="AlphaFoldDB" id="A0A6J2RJ49"/>
<accession>A0A6J2RJ49</accession>
<dbReference type="Pfam" id="PF05450">
    <property type="entry name" value="Nicastrin"/>
    <property type="match status" value="1"/>
</dbReference>
<keyword evidence="8 10" id="KW-0472">Membrane</keyword>
<keyword evidence="13" id="KW-1185">Reference proteome</keyword>
<evidence type="ECO:0000259" key="12">
    <source>
        <dbReference type="Pfam" id="PF18266"/>
    </source>
</evidence>
<dbReference type="SUPFAM" id="SSF53187">
    <property type="entry name" value="Zn-dependent exopeptidases"/>
    <property type="match status" value="1"/>
</dbReference>
<evidence type="ECO:0000256" key="1">
    <source>
        <dbReference type="ARBA" id="ARBA00004479"/>
    </source>
</evidence>